<evidence type="ECO:0000256" key="1">
    <source>
        <dbReference type="SAM" id="Phobius"/>
    </source>
</evidence>
<proteinExistence type="predicted"/>
<keyword evidence="3" id="KW-1185">Reference proteome</keyword>
<reference evidence="2" key="1">
    <citation type="submission" date="2021-01" db="EMBL/GenBank/DDBJ databases">
        <title>Genome public.</title>
        <authorList>
            <person name="Liu C."/>
            <person name="Sun Q."/>
        </authorList>
    </citation>
    <scope>NUCLEOTIDE SEQUENCE</scope>
    <source>
        <strain evidence="2">YIM B02565</strain>
    </source>
</reference>
<dbReference type="RefSeq" id="WP_202767088.1">
    <property type="nucleotide sequence ID" value="NZ_JAESWA010000022.1"/>
</dbReference>
<dbReference type="Proteomes" id="UP000623681">
    <property type="component" value="Unassembled WGS sequence"/>
</dbReference>
<sequence>MKTNKFLNILRIATLFVAVICILIAMLSGGFDEYWIIGWTSMILSSIINFSMHRLRNKK</sequence>
<evidence type="ECO:0000313" key="2">
    <source>
        <dbReference type="EMBL" id="MBL4931701.1"/>
    </source>
</evidence>
<protein>
    <submittedName>
        <fullName evidence="2">Uncharacterized protein</fullName>
    </submittedName>
</protein>
<keyword evidence="1" id="KW-0812">Transmembrane</keyword>
<keyword evidence="1" id="KW-1133">Transmembrane helix</keyword>
<name>A0A937FHV4_9CLOT</name>
<feature type="transmembrane region" description="Helical" evidence="1">
    <location>
        <begin position="34"/>
        <end position="52"/>
    </location>
</feature>
<comment type="caution">
    <text evidence="2">The sequence shown here is derived from an EMBL/GenBank/DDBJ whole genome shotgun (WGS) entry which is preliminary data.</text>
</comment>
<keyword evidence="1" id="KW-0472">Membrane</keyword>
<organism evidence="2 3">
    <name type="scientific">Clostridium paridis</name>
    <dbReference type="NCBI Taxonomy" id="2803863"/>
    <lineage>
        <taxon>Bacteria</taxon>
        <taxon>Bacillati</taxon>
        <taxon>Bacillota</taxon>
        <taxon>Clostridia</taxon>
        <taxon>Eubacteriales</taxon>
        <taxon>Clostridiaceae</taxon>
        <taxon>Clostridium</taxon>
    </lineage>
</organism>
<feature type="transmembrane region" description="Helical" evidence="1">
    <location>
        <begin position="9"/>
        <end position="28"/>
    </location>
</feature>
<dbReference type="EMBL" id="JAESWA010000022">
    <property type="protein sequence ID" value="MBL4931701.1"/>
    <property type="molecule type" value="Genomic_DNA"/>
</dbReference>
<evidence type="ECO:0000313" key="3">
    <source>
        <dbReference type="Proteomes" id="UP000623681"/>
    </source>
</evidence>
<dbReference type="AlphaFoldDB" id="A0A937FHV4"/>
<accession>A0A937FHV4</accession>
<gene>
    <name evidence="2" type="ORF">JK634_07785</name>
</gene>